<evidence type="ECO:0000313" key="2">
    <source>
        <dbReference type="Proteomes" id="UP000015102"/>
    </source>
</evidence>
<proteinExistence type="predicted"/>
<dbReference type="EnsemblMetazoa" id="MESCA007317-RA">
    <property type="protein sequence ID" value="MESCA007317-PA"/>
    <property type="gene ID" value="MESCA007317"/>
</dbReference>
<reference evidence="1" key="2">
    <citation type="submission" date="2015-06" db="UniProtKB">
        <authorList>
            <consortium name="EnsemblMetazoa"/>
        </authorList>
    </citation>
    <scope>IDENTIFICATION</scope>
</reference>
<reference evidence="2" key="1">
    <citation type="submission" date="2013-02" db="EMBL/GenBank/DDBJ databases">
        <authorList>
            <person name="Hughes D."/>
        </authorList>
    </citation>
    <scope>NUCLEOTIDE SEQUENCE</scope>
    <source>
        <strain>Durham</strain>
        <strain evidence="2">NC isolate 2 -- Noor lab</strain>
    </source>
</reference>
<dbReference type="Proteomes" id="UP000015102">
    <property type="component" value="Unassembled WGS sequence"/>
</dbReference>
<dbReference type="EMBL" id="CAQQ02190361">
    <property type="status" value="NOT_ANNOTATED_CDS"/>
    <property type="molecule type" value="Genomic_DNA"/>
</dbReference>
<protein>
    <recommendedName>
        <fullName evidence="3">Reverse transcriptase domain-containing protein</fullName>
    </recommendedName>
</protein>
<dbReference type="HOGENOM" id="CLU_2533980_0_0_1"/>
<sequence>FFGYHSISILPALSKKHVNTTTAVLNITDDIRFQIDNNLYCFLFLLDLSRAFDMIDHNILLYKLRKKLKFLNVACKLLKSFLSD</sequence>
<evidence type="ECO:0000313" key="1">
    <source>
        <dbReference type="EnsemblMetazoa" id="MESCA007317-PA"/>
    </source>
</evidence>
<evidence type="ECO:0008006" key="3">
    <source>
        <dbReference type="Google" id="ProtNLM"/>
    </source>
</evidence>
<keyword evidence="2" id="KW-1185">Reference proteome</keyword>
<organism evidence="1 2">
    <name type="scientific">Megaselia scalaris</name>
    <name type="common">Humpbacked fly</name>
    <name type="synonym">Phora scalaris</name>
    <dbReference type="NCBI Taxonomy" id="36166"/>
    <lineage>
        <taxon>Eukaryota</taxon>
        <taxon>Metazoa</taxon>
        <taxon>Ecdysozoa</taxon>
        <taxon>Arthropoda</taxon>
        <taxon>Hexapoda</taxon>
        <taxon>Insecta</taxon>
        <taxon>Pterygota</taxon>
        <taxon>Neoptera</taxon>
        <taxon>Endopterygota</taxon>
        <taxon>Diptera</taxon>
        <taxon>Brachycera</taxon>
        <taxon>Muscomorpha</taxon>
        <taxon>Platypezoidea</taxon>
        <taxon>Phoridae</taxon>
        <taxon>Megaseliini</taxon>
        <taxon>Megaselia</taxon>
    </lineage>
</organism>
<dbReference type="AlphaFoldDB" id="T1GUA7"/>
<accession>T1GUA7</accession>
<name>T1GUA7_MEGSC</name>